<dbReference type="RefSeq" id="XP_008484679.1">
    <property type="nucleotide sequence ID" value="XM_008486457.1"/>
</dbReference>
<dbReference type="AlphaFoldDB" id="A0A1S3DNV9"/>
<dbReference type="InterPro" id="IPR000477">
    <property type="entry name" value="RT_dom"/>
</dbReference>
<proteinExistence type="predicted"/>
<dbReference type="PANTHER" id="PTHR47331">
    <property type="entry name" value="PHD-TYPE DOMAIN-CONTAINING PROTEIN"/>
    <property type="match status" value="1"/>
</dbReference>
<keyword evidence="3" id="KW-1185">Reference proteome</keyword>
<dbReference type="Pfam" id="PF00078">
    <property type="entry name" value="RVT_1"/>
    <property type="match status" value="1"/>
</dbReference>
<protein>
    <submittedName>
        <fullName evidence="4">Uncharacterized protein LOC103521349</fullName>
    </submittedName>
</protein>
<reference evidence="4" key="1">
    <citation type="submission" date="2025-08" db="UniProtKB">
        <authorList>
            <consortium name="RefSeq"/>
        </authorList>
    </citation>
    <scope>IDENTIFICATION</scope>
</reference>
<feature type="region of interest" description="Disordered" evidence="1">
    <location>
        <begin position="87"/>
        <end position="111"/>
    </location>
</feature>
<dbReference type="Pfam" id="PF13650">
    <property type="entry name" value="Asp_protease_2"/>
    <property type="match status" value="1"/>
</dbReference>
<evidence type="ECO:0000259" key="2">
    <source>
        <dbReference type="Pfam" id="PF00078"/>
    </source>
</evidence>
<dbReference type="SUPFAM" id="SSF56672">
    <property type="entry name" value="DNA/RNA polymerases"/>
    <property type="match status" value="1"/>
</dbReference>
<dbReference type="Pfam" id="PF05380">
    <property type="entry name" value="Peptidase_A17"/>
    <property type="match status" value="1"/>
</dbReference>
<dbReference type="InterPro" id="IPR043128">
    <property type="entry name" value="Rev_trsase/Diguanyl_cyclase"/>
</dbReference>
<dbReference type="Gene3D" id="3.30.70.270">
    <property type="match status" value="1"/>
</dbReference>
<dbReference type="Pfam" id="PF03564">
    <property type="entry name" value="DUF1759"/>
    <property type="match status" value="1"/>
</dbReference>
<sequence length="1008" mass="112953">MSNEKPVSCPVCQKSDRHPVYKCEKFLNMSVTNRHDCVAQKRLCFSCLSTYHSLKQCTSKGNCFKCGGKHHTLLHFERSSGVAMGRDNFSKSSTSGVGKQTPTGQVSDSGPSGVTHAMCSSSAKTNSSVLLSTVKVVSADYKGSAHELRLLLDTGSESNFLTESAVRKLGLNVTKVPSSVQGICGVSSPVKGKVDYQFKSRFDENVKFSVSALVVSKISDNLPVQPLNTECLSHLKNVLLSDNEFNVSKPVDGILGAYMFSILLESGKIVGCQNCPVAVNTLLGYTVMGGKSSDQNVENSFFCGLLNNPLENSLEFSMKKFMEIEDVPMNTVSKPEDTVCESLFRQTFKHESGKFQVSLPFKEAPEECLGESYHIAQKRFINLERKLLNSEDATLHSQYCEVMKEFLSSGYMSLVNNDISREGYYIPQHVVVRKDHASFKLRPVFDASCATSSGKSLNDILYTGPKLYNDLFNILLSFRLFPYALTTDIRKMYLQILVSEDQRKYQKVLCRFSPQEELQTYTLNTVTFGLACSPYLALRCVKELANMERDNYPLASERVQVDSYMDDICSSVSSESEACELQSQLVAMFKTGGFQLSKWASNSSTLLSRIPDEDKLESCLKWDDSSLKVLGLMWHPVTDSFSFEVNIKTTVCTKRNVLKLTASIFDVLGLIAPVTLYAKLLIKYLWQENIGWDSTPPAHIQDVWNVFQQELSLLSNMSFNRHIDVYLDSDVTLVGFGDASEKAYACAIYSVVKSTNKTDSHSLAQFQYKVSNIDNICREISELVDQVNDLKSQEDPDYDPDYSDLQRSIDLTSKIKFYQSKLANVSSDVDSEVEPKARVKLPPLELPSFNGDVNRFPVFYYAFKSMIHDNRELSDEQRIQYLIGKLSDKALSVVSGVPAIGQNYNIIWNNLVDKYLDSRVLVSSYFDQILNLKSVKCDSITHLNNFVDKFTSMVECLRALDIENLGDVLLCHIGASKLDPELRKQFEISVKGEDEPGVDLLLSFLREQ</sequence>
<dbReference type="OMA" id="QSEENEM"/>
<dbReference type="KEGG" id="dci:103521349"/>
<accession>A0A1S3DNV9</accession>
<feature type="non-terminal residue" evidence="4">
    <location>
        <position position="1008"/>
    </location>
</feature>
<gene>
    <name evidence="4" type="primary">LOC103521349</name>
</gene>
<dbReference type="InterPro" id="IPR021109">
    <property type="entry name" value="Peptidase_aspartic_dom_sf"/>
</dbReference>
<dbReference type="InterPro" id="IPR005312">
    <property type="entry name" value="DUF1759"/>
</dbReference>
<dbReference type="GeneID" id="103521349"/>
<feature type="compositionally biased region" description="Polar residues" evidence="1">
    <location>
        <begin position="90"/>
        <end position="111"/>
    </location>
</feature>
<dbReference type="Gene3D" id="3.10.10.10">
    <property type="entry name" value="HIV Type 1 Reverse Transcriptase, subunit A, domain 1"/>
    <property type="match status" value="1"/>
</dbReference>
<dbReference type="STRING" id="121845.A0A1S3DNV9"/>
<feature type="domain" description="Reverse transcriptase" evidence="2">
    <location>
        <begin position="483"/>
        <end position="597"/>
    </location>
</feature>
<evidence type="ECO:0000256" key="1">
    <source>
        <dbReference type="SAM" id="MobiDB-lite"/>
    </source>
</evidence>
<evidence type="ECO:0000313" key="4">
    <source>
        <dbReference type="RefSeq" id="XP_008484679.1"/>
    </source>
</evidence>
<dbReference type="GO" id="GO:0071897">
    <property type="term" value="P:DNA biosynthetic process"/>
    <property type="evidence" value="ECO:0007669"/>
    <property type="project" value="UniProtKB-ARBA"/>
</dbReference>
<organism evidence="3 4">
    <name type="scientific">Diaphorina citri</name>
    <name type="common">Asian citrus psyllid</name>
    <dbReference type="NCBI Taxonomy" id="121845"/>
    <lineage>
        <taxon>Eukaryota</taxon>
        <taxon>Metazoa</taxon>
        <taxon>Ecdysozoa</taxon>
        <taxon>Arthropoda</taxon>
        <taxon>Hexapoda</taxon>
        <taxon>Insecta</taxon>
        <taxon>Pterygota</taxon>
        <taxon>Neoptera</taxon>
        <taxon>Paraneoptera</taxon>
        <taxon>Hemiptera</taxon>
        <taxon>Sternorrhyncha</taxon>
        <taxon>Psylloidea</taxon>
        <taxon>Psyllidae</taxon>
        <taxon>Diaphorininae</taxon>
        <taxon>Diaphorina</taxon>
    </lineage>
</organism>
<dbReference type="PANTHER" id="PTHR47331:SF1">
    <property type="entry name" value="GAG-LIKE PROTEIN"/>
    <property type="match status" value="1"/>
</dbReference>
<evidence type="ECO:0000313" key="3">
    <source>
        <dbReference type="Proteomes" id="UP000079169"/>
    </source>
</evidence>
<dbReference type="Proteomes" id="UP000079169">
    <property type="component" value="Unplaced"/>
</dbReference>
<dbReference type="InterPro" id="IPR043502">
    <property type="entry name" value="DNA/RNA_pol_sf"/>
</dbReference>
<dbReference type="PaxDb" id="121845-A0A1S3DNV9"/>
<dbReference type="Gene3D" id="2.40.70.10">
    <property type="entry name" value="Acid Proteases"/>
    <property type="match status" value="1"/>
</dbReference>
<dbReference type="InterPro" id="IPR008042">
    <property type="entry name" value="Retrotrans_Pao"/>
</dbReference>
<name>A0A1S3DNV9_DIACI</name>